<dbReference type="CDD" id="cd03784">
    <property type="entry name" value="GT1_Gtf-like"/>
    <property type="match status" value="1"/>
</dbReference>
<keyword evidence="8" id="KW-1185">Reference proteome</keyword>
<comment type="similarity">
    <text evidence="1 5">Belongs to the UDP-glycosyltransferase family.</text>
</comment>
<evidence type="ECO:0000313" key="7">
    <source>
        <dbReference type="EMBL" id="GFZ07618.1"/>
    </source>
</evidence>
<keyword evidence="3 5" id="KW-0808">Transferase</keyword>
<evidence type="ECO:0000313" key="8">
    <source>
        <dbReference type="Proteomes" id="UP000585474"/>
    </source>
</evidence>
<dbReference type="PANTHER" id="PTHR48048">
    <property type="entry name" value="GLYCOSYLTRANSFERASE"/>
    <property type="match status" value="1"/>
</dbReference>
<protein>
    <recommendedName>
        <fullName evidence="6">Glycosyltransferase</fullName>
        <ecNumber evidence="6">2.4.1.-</ecNumber>
    </recommendedName>
</protein>
<evidence type="ECO:0000256" key="6">
    <source>
        <dbReference type="RuleBase" id="RU362057"/>
    </source>
</evidence>
<gene>
    <name evidence="7" type="ORF">Acr_19g0005550</name>
</gene>
<evidence type="ECO:0000256" key="5">
    <source>
        <dbReference type="RuleBase" id="RU003718"/>
    </source>
</evidence>
<dbReference type="OrthoDB" id="5835829at2759"/>
<dbReference type="FunFam" id="3.40.50.2000:FF:000056">
    <property type="entry name" value="Glycosyltransferase"/>
    <property type="match status" value="1"/>
</dbReference>
<reference evidence="7 8" key="1">
    <citation type="submission" date="2019-07" db="EMBL/GenBank/DDBJ databases">
        <title>De Novo Assembly of kiwifruit Actinidia rufa.</title>
        <authorList>
            <person name="Sugita-Konishi S."/>
            <person name="Sato K."/>
            <person name="Mori E."/>
            <person name="Abe Y."/>
            <person name="Kisaki G."/>
            <person name="Hamano K."/>
            <person name="Suezawa K."/>
            <person name="Otani M."/>
            <person name="Fukuda T."/>
            <person name="Manabe T."/>
            <person name="Gomi K."/>
            <person name="Tabuchi M."/>
            <person name="Akimitsu K."/>
            <person name="Kataoka I."/>
        </authorList>
    </citation>
    <scope>NUCLEOTIDE SEQUENCE [LARGE SCALE GENOMIC DNA]</scope>
    <source>
        <strain evidence="8">cv. Fuchu</strain>
    </source>
</reference>
<dbReference type="GO" id="GO:0035251">
    <property type="term" value="F:UDP-glucosyltransferase activity"/>
    <property type="evidence" value="ECO:0007669"/>
    <property type="project" value="InterPro"/>
</dbReference>
<dbReference type="InterPro" id="IPR050481">
    <property type="entry name" value="UDP-glycosyltransf_plant"/>
</dbReference>
<dbReference type="GO" id="GO:0009813">
    <property type="term" value="P:flavonoid biosynthetic process"/>
    <property type="evidence" value="ECO:0007669"/>
    <property type="project" value="UniProtKB-KW"/>
</dbReference>
<dbReference type="PROSITE" id="PS00375">
    <property type="entry name" value="UDPGT"/>
    <property type="match status" value="1"/>
</dbReference>
<dbReference type="AlphaFoldDB" id="A0A7J0GA92"/>
<dbReference type="PANTHER" id="PTHR48048:SF83">
    <property type="entry name" value="GLYCOSYLTRANSFERASE"/>
    <property type="match status" value="1"/>
</dbReference>
<evidence type="ECO:0000256" key="1">
    <source>
        <dbReference type="ARBA" id="ARBA00009995"/>
    </source>
</evidence>
<dbReference type="Proteomes" id="UP000585474">
    <property type="component" value="Unassembled WGS sequence"/>
</dbReference>
<evidence type="ECO:0000256" key="3">
    <source>
        <dbReference type="ARBA" id="ARBA00022679"/>
    </source>
</evidence>
<dbReference type="EMBL" id="BJWL01000019">
    <property type="protein sequence ID" value="GFZ07618.1"/>
    <property type="molecule type" value="Genomic_DNA"/>
</dbReference>
<name>A0A7J0GA92_9ERIC</name>
<keyword evidence="4" id="KW-0284">Flavonoid biosynthesis</keyword>
<dbReference type="InterPro" id="IPR035595">
    <property type="entry name" value="UDP_glycos_trans_CS"/>
</dbReference>
<accession>A0A7J0GA92</accession>
<proteinExistence type="inferred from homology"/>
<sequence>MMKKRAELVFVPAPGMGHLVPMVEFGKHLLDRDERLSVTILLIKPAFAPAIHTYTQALATANTNTRIRYIHLPQVETPHPEQLPKSPEKLISDFLESYMFHVESAITDHVLSSSSSSFVELAGLVVDFFCSAMIDVANKFGVPSYIFCPSSAAFLGLMLYLPDRHTQIESEFNKSDPDYSIPSYANPVPTCVLPSVLFNEHGGYTSFLNHARRFRESKGIIVNTFAELESYAMNSFSLEALPVYTVGPLVDLIGQARIQSDDRDKIMKWLDEQPPSSVIFLCFGSFGSFSPAQLVEMASGLEQSGLRFLWSIRLPPQKDTLAMPSDCGEDDYEDVLPDGFLKRTKGRGMMCGWAPQVEVLAHKAVGGFVSHCGWNSTLESLWFGVPIVTWPIYAEQQINAFEIVRELGLGVELRLDYSGNTFGNVGDSGDLVTAAEIERAVRCVMDTENVVRERVREMGEKSRKALVDGGSSLASLACLVEDMLGNN</sequence>
<organism evidence="7 8">
    <name type="scientific">Actinidia rufa</name>
    <dbReference type="NCBI Taxonomy" id="165716"/>
    <lineage>
        <taxon>Eukaryota</taxon>
        <taxon>Viridiplantae</taxon>
        <taxon>Streptophyta</taxon>
        <taxon>Embryophyta</taxon>
        <taxon>Tracheophyta</taxon>
        <taxon>Spermatophyta</taxon>
        <taxon>Magnoliopsida</taxon>
        <taxon>eudicotyledons</taxon>
        <taxon>Gunneridae</taxon>
        <taxon>Pentapetalae</taxon>
        <taxon>asterids</taxon>
        <taxon>Ericales</taxon>
        <taxon>Actinidiaceae</taxon>
        <taxon>Actinidia</taxon>
    </lineage>
</organism>
<dbReference type="Gene3D" id="3.40.50.2000">
    <property type="entry name" value="Glycogen Phosphorylase B"/>
    <property type="match status" value="2"/>
</dbReference>
<evidence type="ECO:0000256" key="2">
    <source>
        <dbReference type="ARBA" id="ARBA00022676"/>
    </source>
</evidence>
<comment type="caution">
    <text evidence="7">The sequence shown here is derived from an EMBL/GenBank/DDBJ whole genome shotgun (WGS) entry which is preliminary data.</text>
</comment>
<evidence type="ECO:0000256" key="4">
    <source>
        <dbReference type="ARBA" id="ARBA00023241"/>
    </source>
</evidence>
<dbReference type="InterPro" id="IPR002213">
    <property type="entry name" value="UDP_glucos_trans"/>
</dbReference>
<dbReference type="Pfam" id="PF00201">
    <property type="entry name" value="UDPGT"/>
    <property type="match status" value="1"/>
</dbReference>
<keyword evidence="2 5" id="KW-0328">Glycosyltransferase</keyword>
<dbReference type="SUPFAM" id="SSF53756">
    <property type="entry name" value="UDP-Glycosyltransferase/glycogen phosphorylase"/>
    <property type="match status" value="1"/>
</dbReference>
<dbReference type="EC" id="2.4.1.-" evidence="6"/>
<dbReference type="FunFam" id="3.40.50.2000:FF:000080">
    <property type="entry name" value="Glycosyltransferase"/>
    <property type="match status" value="1"/>
</dbReference>